<name>A0A1V0BEF0_9BURK</name>
<gene>
    <name evidence="2" type="ORF">B5M06_08440</name>
</gene>
<evidence type="ECO:0000313" key="2">
    <source>
        <dbReference type="EMBL" id="AQZ98280.1"/>
    </source>
</evidence>
<dbReference type="Gene3D" id="3.40.190.10">
    <property type="entry name" value="Periplasmic binding protein-like II"/>
    <property type="match status" value="1"/>
</dbReference>
<evidence type="ECO:0000313" key="3">
    <source>
        <dbReference type="Proteomes" id="UP000242792"/>
    </source>
</evidence>
<dbReference type="PANTHER" id="PTHR42928:SF3">
    <property type="entry name" value="UPF0065 PROTEIN YFLP"/>
    <property type="match status" value="1"/>
</dbReference>
<dbReference type="AlphaFoldDB" id="A0A1V0BEF0"/>
<dbReference type="KEGG" id="cke:B5M06_08440"/>
<dbReference type="Gene3D" id="3.40.190.150">
    <property type="entry name" value="Bordetella uptake gene, domain 1"/>
    <property type="match status" value="1"/>
</dbReference>
<evidence type="ECO:0008006" key="4">
    <source>
        <dbReference type="Google" id="ProtNLM"/>
    </source>
</evidence>
<accession>A0A1V0BEF0</accession>
<comment type="similarity">
    <text evidence="1">Belongs to the UPF0065 (bug) family.</text>
</comment>
<dbReference type="EMBL" id="CP020121">
    <property type="protein sequence ID" value="AQZ98280.1"/>
    <property type="molecule type" value="Genomic_DNA"/>
</dbReference>
<dbReference type="InterPro" id="IPR042100">
    <property type="entry name" value="Bug_dom1"/>
</dbReference>
<dbReference type="Proteomes" id="UP000242792">
    <property type="component" value="Chromosome"/>
</dbReference>
<protein>
    <recommendedName>
        <fullName evidence="4">Tripartite tricarboxylate transporter substrate binding protein</fullName>
    </recommendedName>
</protein>
<sequence>MLGRQIVVDAATRGQGDAAFRWSLSVAAQQYAVLVAPEESLRVSTSSLAHPAHIANFEPLLLLGFKRWCAFVPSESPLQAAGQLHSWVAQLDRPVRIALPFSEGRMQLWVHGMEHATNHAWQVQPYSVNGDFAAVLEQGADLALARCDRIGASSTQVRALVQSGRKPFAEQPETPTFEEAGWLPFEHGWTALFVPKAVPEQERSVMEQALQRIASTSKMRDELKLAGFEPADLSPGASRIYLERFVSGWAMVEQFLLDEHVVDAWRRKASVKH</sequence>
<evidence type="ECO:0000256" key="1">
    <source>
        <dbReference type="ARBA" id="ARBA00006987"/>
    </source>
</evidence>
<organism evidence="2 3">
    <name type="scientific">Comamonas kerstersii</name>
    <dbReference type="NCBI Taxonomy" id="225992"/>
    <lineage>
        <taxon>Bacteria</taxon>
        <taxon>Pseudomonadati</taxon>
        <taxon>Pseudomonadota</taxon>
        <taxon>Betaproteobacteria</taxon>
        <taxon>Burkholderiales</taxon>
        <taxon>Comamonadaceae</taxon>
        <taxon>Comamonas</taxon>
    </lineage>
</organism>
<dbReference type="InterPro" id="IPR005064">
    <property type="entry name" value="BUG"/>
</dbReference>
<proteinExistence type="inferred from homology"/>
<dbReference type="PANTHER" id="PTHR42928">
    <property type="entry name" value="TRICARBOXYLATE-BINDING PROTEIN"/>
    <property type="match status" value="1"/>
</dbReference>
<reference evidence="2 3" key="1">
    <citation type="submission" date="2017-03" db="EMBL/GenBank/DDBJ databases">
        <title>Rapid Whole Genome Sequencing of Comamonas kerstersii Causing Continuous ambulatory Peritoneal Dialysis-Associated Peritonitis.</title>
        <authorList>
            <person name="Zheng B."/>
        </authorList>
    </citation>
    <scope>NUCLEOTIDE SEQUENCE [LARGE SCALE GENOMIC DNA]</scope>
    <source>
        <strain evidence="2 3">8943</strain>
    </source>
</reference>